<dbReference type="EMBL" id="LXJU01000046">
    <property type="protein sequence ID" value="OGE47394.1"/>
    <property type="molecule type" value="Genomic_DNA"/>
</dbReference>
<dbReference type="GeneID" id="34582028"/>
<evidence type="ECO:0000256" key="1">
    <source>
        <dbReference type="SAM" id="MobiDB-lite"/>
    </source>
</evidence>
<organism evidence="2 3">
    <name type="scientific">Penicillium arizonense</name>
    <dbReference type="NCBI Taxonomy" id="1835702"/>
    <lineage>
        <taxon>Eukaryota</taxon>
        <taxon>Fungi</taxon>
        <taxon>Dikarya</taxon>
        <taxon>Ascomycota</taxon>
        <taxon>Pezizomycotina</taxon>
        <taxon>Eurotiomycetes</taxon>
        <taxon>Eurotiomycetidae</taxon>
        <taxon>Eurotiales</taxon>
        <taxon>Aspergillaceae</taxon>
        <taxon>Penicillium</taxon>
    </lineage>
</organism>
<proteinExistence type="predicted"/>
<evidence type="ECO:0000313" key="3">
    <source>
        <dbReference type="Proteomes" id="UP000177622"/>
    </source>
</evidence>
<gene>
    <name evidence="2" type="ORF">PENARI_c046G03513</name>
</gene>
<protein>
    <submittedName>
        <fullName evidence="2">Uncharacterized protein</fullName>
    </submittedName>
</protein>
<accession>A0A1F5L2G4</accession>
<dbReference type="Proteomes" id="UP000177622">
    <property type="component" value="Unassembled WGS sequence"/>
</dbReference>
<keyword evidence="3" id="KW-1185">Reference proteome</keyword>
<sequence>MDQAIVNLTASVNNMGEGQEANEEDVAPTSEVGKSENTEDVEGDVVAEEAANQVEGILADIYVSDHGRQPTIILGKIVNIGGQ</sequence>
<name>A0A1F5L2G4_PENAI</name>
<evidence type="ECO:0000313" key="2">
    <source>
        <dbReference type="EMBL" id="OGE47394.1"/>
    </source>
</evidence>
<feature type="compositionally biased region" description="Polar residues" evidence="1">
    <location>
        <begin position="1"/>
        <end position="16"/>
    </location>
</feature>
<feature type="region of interest" description="Disordered" evidence="1">
    <location>
        <begin position="1"/>
        <end position="41"/>
    </location>
</feature>
<comment type="caution">
    <text evidence="2">The sequence shown here is derived from an EMBL/GenBank/DDBJ whole genome shotgun (WGS) entry which is preliminary data.</text>
</comment>
<dbReference type="RefSeq" id="XP_022482853.1">
    <property type="nucleotide sequence ID" value="XM_022637294.1"/>
</dbReference>
<reference evidence="2 3" key="1">
    <citation type="journal article" date="2016" name="Sci. Rep.">
        <title>Penicillium arizonense, a new, genome sequenced fungal species, reveals a high chemical diversity in secreted metabolites.</title>
        <authorList>
            <person name="Grijseels S."/>
            <person name="Nielsen J.C."/>
            <person name="Randelovic M."/>
            <person name="Nielsen J."/>
            <person name="Nielsen K.F."/>
            <person name="Workman M."/>
            <person name="Frisvad J.C."/>
        </authorList>
    </citation>
    <scope>NUCLEOTIDE SEQUENCE [LARGE SCALE GENOMIC DNA]</scope>
    <source>
        <strain evidence="2 3">CBS 141311</strain>
    </source>
</reference>
<dbReference type="AlphaFoldDB" id="A0A1F5L2G4"/>